<dbReference type="GeneID" id="9627392"/>
<dbReference type="InParanoid" id="D8U217"/>
<feature type="region of interest" description="Disordered" evidence="1">
    <location>
        <begin position="289"/>
        <end position="320"/>
    </location>
</feature>
<dbReference type="KEGG" id="vcn:VOLCADRAFT_93408"/>
<dbReference type="PANTHER" id="PTHR24359:SF1">
    <property type="entry name" value="INHIBITOR OF NUCLEAR FACTOR KAPPA-B KINASE EPSILON SUBUNIT HOMOLOG 1-RELATED"/>
    <property type="match status" value="1"/>
</dbReference>
<dbReference type="Gene3D" id="1.10.510.10">
    <property type="entry name" value="Transferase(Phosphotransferase) domain 1"/>
    <property type="match status" value="1"/>
</dbReference>
<dbReference type="SMART" id="SM00220">
    <property type="entry name" value="S_TKc"/>
    <property type="match status" value="1"/>
</dbReference>
<dbReference type="STRING" id="3068.D8U217"/>
<dbReference type="RefSeq" id="XP_002952650.1">
    <property type="nucleotide sequence ID" value="XM_002952604.1"/>
</dbReference>
<feature type="domain" description="Protein kinase" evidence="2">
    <location>
        <begin position="52"/>
        <end position="385"/>
    </location>
</feature>
<dbReference type="Pfam" id="PF00069">
    <property type="entry name" value="Pkinase"/>
    <property type="match status" value="1"/>
</dbReference>
<dbReference type="GO" id="GO:0004674">
    <property type="term" value="F:protein serine/threonine kinase activity"/>
    <property type="evidence" value="ECO:0007669"/>
    <property type="project" value="TreeGrafter"/>
</dbReference>
<organism evidence="4">
    <name type="scientific">Volvox carteri f. nagariensis</name>
    <dbReference type="NCBI Taxonomy" id="3068"/>
    <lineage>
        <taxon>Eukaryota</taxon>
        <taxon>Viridiplantae</taxon>
        <taxon>Chlorophyta</taxon>
        <taxon>core chlorophytes</taxon>
        <taxon>Chlorophyceae</taxon>
        <taxon>CS clade</taxon>
        <taxon>Chlamydomonadales</taxon>
        <taxon>Volvocaceae</taxon>
        <taxon>Volvox</taxon>
    </lineage>
</organism>
<dbReference type="GO" id="GO:0005524">
    <property type="term" value="F:ATP binding"/>
    <property type="evidence" value="ECO:0007669"/>
    <property type="project" value="InterPro"/>
</dbReference>
<dbReference type="CDD" id="cd00180">
    <property type="entry name" value="PKc"/>
    <property type="match status" value="1"/>
</dbReference>
<reference evidence="3 4" key="1">
    <citation type="journal article" date="2010" name="Science">
        <title>Genomic analysis of organismal complexity in the multicellular green alga Volvox carteri.</title>
        <authorList>
            <person name="Prochnik S.E."/>
            <person name="Umen J."/>
            <person name="Nedelcu A.M."/>
            <person name="Hallmann A."/>
            <person name="Miller S.M."/>
            <person name="Nishii I."/>
            <person name="Ferris P."/>
            <person name="Kuo A."/>
            <person name="Mitros T."/>
            <person name="Fritz-Laylin L.K."/>
            <person name="Hellsten U."/>
            <person name="Chapman J."/>
            <person name="Simakov O."/>
            <person name="Rensing S.A."/>
            <person name="Terry A."/>
            <person name="Pangilinan J."/>
            <person name="Kapitonov V."/>
            <person name="Jurka J."/>
            <person name="Salamov A."/>
            <person name="Shapiro H."/>
            <person name="Schmutz J."/>
            <person name="Grimwood J."/>
            <person name="Lindquist E."/>
            <person name="Lucas S."/>
            <person name="Grigoriev I.V."/>
            <person name="Schmitt R."/>
            <person name="Kirk D."/>
            <person name="Rokhsar D.S."/>
        </authorList>
    </citation>
    <scope>NUCLEOTIDE SEQUENCE [LARGE SCALE GENOMIC DNA]</scope>
    <source>
        <strain evidence="4">f. Nagariensis / Eve</strain>
    </source>
</reference>
<gene>
    <name evidence="3" type="ORF">VOLCADRAFT_93408</name>
</gene>
<dbReference type="eggNOG" id="KOG0660">
    <property type="taxonomic scope" value="Eukaryota"/>
</dbReference>
<protein>
    <recommendedName>
        <fullName evidence="2">Protein kinase domain-containing protein</fullName>
    </recommendedName>
</protein>
<evidence type="ECO:0000259" key="2">
    <source>
        <dbReference type="PROSITE" id="PS50011"/>
    </source>
</evidence>
<proteinExistence type="predicted"/>
<evidence type="ECO:0000313" key="4">
    <source>
        <dbReference type="Proteomes" id="UP000001058"/>
    </source>
</evidence>
<name>D8U217_VOLCA</name>
<dbReference type="PROSITE" id="PS50011">
    <property type="entry name" value="PROTEIN_KINASE_DOM"/>
    <property type="match status" value="1"/>
</dbReference>
<dbReference type="PANTHER" id="PTHR24359">
    <property type="entry name" value="SERINE/THREONINE-PROTEIN KINASE SBK1"/>
    <property type="match status" value="1"/>
</dbReference>
<dbReference type="InterPro" id="IPR000719">
    <property type="entry name" value="Prot_kinase_dom"/>
</dbReference>
<dbReference type="OrthoDB" id="542374at2759"/>
<dbReference type="AlphaFoldDB" id="D8U217"/>
<accession>D8U217</accession>
<feature type="compositionally biased region" description="Polar residues" evidence="1">
    <location>
        <begin position="299"/>
        <end position="308"/>
    </location>
</feature>
<dbReference type="EMBL" id="GL378352">
    <property type="protein sequence ID" value="EFJ46203.1"/>
    <property type="molecule type" value="Genomic_DNA"/>
</dbReference>
<sequence length="385" mass="40682">MPLRWASCLFRPARVTVSSLEVNPSTCPTALHEMLAMRGTACLRPRGAHILYERVDDAGQGAFTPPVLIYIKRLPVCGGLDVCIKRTLVTHFVCRAAREARLQVQLQHPHLLPALACVRGSRHYYLVLPAAERDLWEEAEAMRQEGTGYSEDELRDIARQILLGLDHLHSSNLAHRDIKPANVLRMPDGRVVVADFGCADGCMTGFVAAGTAQFQPPECRRNAGAQLAVLAKGYDQRVQDLWSLGATLASLWYGKLPDVIRGTGNSRVPSAAAAAAAVAAAAAAVASTDGSSGVEPRFSSGSRTSNCTAAGGPGGSYDEAMMPQTQPSLSLLPPFLAAAGFAACGSTAVLHHSGVGAVAVTRFLPAIADIAVYECAGFGQVLEAL</sequence>
<evidence type="ECO:0000256" key="1">
    <source>
        <dbReference type="SAM" id="MobiDB-lite"/>
    </source>
</evidence>
<dbReference type="Proteomes" id="UP000001058">
    <property type="component" value="Unassembled WGS sequence"/>
</dbReference>
<keyword evidence="4" id="KW-1185">Reference proteome</keyword>
<evidence type="ECO:0000313" key="3">
    <source>
        <dbReference type="EMBL" id="EFJ46203.1"/>
    </source>
</evidence>
<dbReference type="InterPro" id="IPR011009">
    <property type="entry name" value="Kinase-like_dom_sf"/>
</dbReference>
<dbReference type="SUPFAM" id="SSF56112">
    <property type="entry name" value="Protein kinase-like (PK-like)"/>
    <property type="match status" value="1"/>
</dbReference>